<accession>Q222P6</accession>
<dbReference type="KEGG" id="rfr:Rfer_0250"/>
<dbReference type="STRING" id="338969.Rfer_0250"/>
<evidence type="ECO:0000259" key="3">
    <source>
        <dbReference type="Pfam" id="PF09699"/>
    </source>
</evidence>
<dbReference type="InterPro" id="IPR036280">
    <property type="entry name" value="Multihaem_cyt_sf"/>
</dbReference>
<dbReference type="eggNOG" id="ENOG503461T">
    <property type="taxonomic scope" value="Bacteria"/>
</dbReference>
<proteinExistence type="predicted"/>
<dbReference type="InterPro" id="IPR051829">
    <property type="entry name" value="Multiheme_Cytochr_ET"/>
</dbReference>
<protein>
    <recommendedName>
        <fullName evidence="3">Doubled CXXCH motif domain-containing protein</fullName>
    </recommendedName>
</protein>
<dbReference type="Pfam" id="PF09699">
    <property type="entry name" value="Paired_CXXCH_1"/>
    <property type="match status" value="2"/>
</dbReference>
<feature type="domain" description="Doubled CXXCH motif" evidence="3">
    <location>
        <begin position="215"/>
        <end position="246"/>
    </location>
</feature>
<gene>
    <name evidence="4" type="ordered locus">Rfer_0250</name>
</gene>
<dbReference type="HOGENOM" id="CLU_1060739_0_0_4"/>
<evidence type="ECO:0000313" key="5">
    <source>
        <dbReference type="Proteomes" id="UP000008332"/>
    </source>
</evidence>
<evidence type="ECO:0000256" key="2">
    <source>
        <dbReference type="SAM" id="MobiDB-lite"/>
    </source>
</evidence>
<name>Q222P6_ALBFT</name>
<reference evidence="5" key="1">
    <citation type="submission" date="2006-02" db="EMBL/GenBank/DDBJ databases">
        <title>Complete sequence of chromosome of Rhodoferax ferrireducens DSM 15236.</title>
        <authorList>
            <person name="Copeland A."/>
            <person name="Lucas S."/>
            <person name="Lapidus A."/>
            <person name="Barry K."/>
            <person name="Detter J.C."/>
            <person name="Glavina del Rio T."/>
            <person name="Hammon N."/>
            <person name="Israni S."/>
            <person name="Pitluck S."/>
            <person name="Brettin T."/>
            <person name="Bruce D."/>
            <person name="Han C."/>
            <person name="Tapia R."/>
            <person name="Gilna P."/>
            <person name="Kiss H."/>
            <person name="Schmutz J."/>
            <person name="Larimer F."/>
            <person name="Land M."/>
            <person name="Kyrpides N."/>
            <person name="Ivanova N."/>
            <person name="Richardson P."/>
        </authorList>
    </citation>
    <scope>NUCLEOTIDE SEQUENCE [LARGE SCALE GENOMIC DNA]</scope>
    <source>
        <strain evidence="5">ATCC BAA-621 / DSM 15236 / T118</strain>
    </source>
</reference>
<dbReference type="EMBL" id="CP000267">
    <property type="protein sequence ID" value="ABD68007.1"/>
    <property type="molecule type" value="Genomic_DNA"/>
</dbReference>
<organism evidence="4 5">
    <name type="scientific">Albidiferax ferrireducens (strain ATCC BAA-621 / DSM 15236 / T118)</name>
    <name type="common">Rhodoferax ferrireducens</name>
    <dbReference type="NCBI Taxonomy" id="338969"/>
    <lineage>
        <taxon>Bacteria</taxon>
        <taxon>Pseudomonadati</taxon>
        <taxon>Pseudomonadota</taxon>
        <taxon>Betaproteobacteria</taxon>
        <taxon>Burkholderiales</taxon>
        <taxon>Comamonadaceae</taxon>
        <taxon>Rhodoferax</taxon>
    </lineage>
</organism>
<dbReference type="Proteomes" id="UP000008332">
    <property type="component" value="Chromosome"/>
</dbReference>
<dbReference type="InterPro" id="IPR010177">
    <property type="entry name" value="Paired_CXXCH_1"/>
</dbReference>
<keyword evidence="1" id="KW-0732">Signal</keyword>
<dbReference type="PANTHER" id="PTHR35038">
    <property type="entry name" value="DISSIMILATORY SULFITE REDUCTASE SIRA"/>
    <property type="match status" value="1"/>
</dbReference>
<dbReference type="Gene3D" id="1.10.1130.10">
    <property type="entry name" value="Flavocytochrome C3, Chain A"/>
    <property type="match status" value="1"/>
</dbReference>
<dbReference type="AlphaFoldDB" id="Q222P6"/>
<feature type="domain" description="Doubled CXXCH motif" evidence="3">
    <location>
        <begin position="82"/>
        <end position="113"/>
    </location>
</feature>
<sequence length="246" mass="26234">MAALLHADVGRGNGHPARTDCGVCHLAGPNVDQDQASKLVSSQELLCARCHARAIEVSHPSGFAPKRSLPAEYPLDWKGDLTCSTCHLPHGREPGLLRGKKHGKDFCLTCHDQAFFRSMKDAGTSMVISGHLDVSRGRSTIDIDVHSLHCLGCHAGSHSDGGSVSIGSSGVLRHASGAAPHPIGRSYRDASKRGGFQPENQLAQKKILLSDGRISCISCHEAYKKEHGKLVVSNERSALCLACHAK</sequence>
<evidence type="ECO:0000256" key="1">
    <source>
        <dbReference type="ARBA" id="ARBA00022729"/>
    </source>
</evidence>
<keyword evidence="5" id="KW-1185">Reference proteome</keyword>
<feature type="region of interest" description="Disordered" evidence="2">
    <location>
        <begin position="175"/>
        <end position="195"/>
    </location>
</feature>
<evidence type="ECO:0000313" key="4">
    <source>
        <dbReference type="EMBL" id="ABD68007.1"/>
    </source>
</evidence>
<dbReference type="SUPFAM" id="SSF48695">
    <property type="entry name" value="Multiheme cytochromes"/>
    <property type="match status" value="1"/>
</dbReference>